<protein>
    <submittedName>
        <fullName evidence="2">Uncharacterized protein</fullName>
    </submittedName>
</protein>
<sequence>MTPANKKTEVTCIMAAGGQPLVIFRHKTSLIICGGLANVSLDHIHVKPAKAMLLFAATRDEWRWRPCAAGWRRLEGKIKTLSAASGHQAVFEGIYDVADIGSVVAVHGDGSLTLCLAKNGLVFPQVEGPATDPTDIVIKAKGYDIKGESCNTTQDQDGYHVFETTVRPSDTKTLTLTLSPTTADSDAASPSDNHNHNHNGNGNGDDTASDKADPSYTVDPDNE</sequence>
<dbReference type="AlphaFoldDB" id="A0A0G4FJ34"/>
<proteinExistence type="predicted"/>
<dbReference type="InParanoid" id="A0A0G4FJ34"/>
<dbReference type="Proteomes" id="UP000041254">
    <property type="component" value="Unassembled WGS sequence"/>
</dbReference>
<feature type="region of interest" description="Disordered" evidence="1">
    <location>
        <begin position="172"/>
        <end position="223"/>
    </location>
</feature>
<organism evidence="2 3">
    <name type="scientific">Vitrella brassicaformis (strain CCMP3155)</name>
    <dbReference type="NCBI Taxonomy" id="1169540"/>
    <lineage>
        <taxon>Eukaryota</taxon>
        <taxon>Sar</taxon>
        <taxon>Alveolata</taxon>
        <taxon>Colpodellida</taxon>
        <taxon>Vitrellaceae</taxon>
        <taxon>Vitrella</taxon>
    </lineage>
</organism>
<reference evidence="2 3" key="1">
    <citation type="submission" date="2014-11" db="EMBL/GenBank/DDBJ databases">
        <authorList>
            <person name="Zhu J."/>
            <person name="Qi W."/>
            <person name="Song R."/>
        </authorList>
    </citation>
    <scope>NUCLEOTIDE SEQUENCE [LARGE SCALE GENOMIC DNA]</scope>
</reference>
<name>A0A0G4FJ34_VITBC</name>
<feature type="compositionally biased region" description="Low complexity" evidence="1">
    <location>
        <begin position="172"/>
        <end position="186"/>
    </location>
</feature>
<evidence type="ECO:0000313" key="2">
    <source>
        <dbReference type="EMBL" id="CEM13735.1"/>
    </source>
</evidence>
<keyword evidence="3" id="KW-1185">Reference proteome</keyword>
<dbReference type="EMBL" id="CDMY01000447">
    <property type="protein sequence ID" value="CEM13735.1"/>
    <property type="molecule type" value="Genomic_DNA"/>
</dbReference>
<gene>
    <name evidence="2" type="ORF">Vbra_15556</name>
</gene>
<evidence type="ECO:0000256" key="1">
    <source>
        <dbReference type="SAM" id="MobiDB-lite"/>
    </source>
</evidence>
<dbReference type="VEuPathDB" id="CryptoDB:Vbra_15556"/>
<evidence type="ECO:0000313" key="3">
    <source>
        <dbReference type="Proteomes" id="UP000041254"/>
    </source>
</evidence>
<accession>A0A0G4FJ34</accession>